<reference evidence="2" key="1">
    <citation type="submission" date="2021-04" db="EMBL/GenBank/DDBJ databases">
        <title>Sinoanaerobacter chloroacetimidivorans sp. nov., an obligate anaerobic bacterium isolated from anaerobic sludge.</title>
        <authorList>
            <person name="Bao Y."/>
        </authorList>
    </citation>
    <scope>NUCLEOTIDE SEQUENCE</scope>
    <source>
        <strain evidence="2">BAD-6</strain>
    </source>
</reference>
<keyword evidence="1" id="KW-0472">Membrane</keyword>
<feature type="transmembrane region" description="Helical" evidence="1">
    <location>
        <begin position="236"/>
        <end position="264"/>
    </location>
</feature>
<reference evidence="2" key="2">
    <citation type="submission" date="2021-04" db="EMBL/GenBank/DDBJ databases">
        <authorList>
            <person name="Liu J."/>
        </authorList>
    </citation>
    <scope>NUCLEOTIDE SEQUENCE</scope>
    <source>
        <strain evidence="2">BAD-6</strain>
    </source>
</reference>
<sequence>MLSKLIKYDIKSTWRDFSGVYMAILLGVIIVPLMLNNMSNQFISMAAGFLAFGIVIAVIVVMIVNLFKIFNTNVFSREGYLTLTLPVTSAQIVFSKLIVSSMWIVLTGLVSMIGIFIFALVLNPVSYIEIGDGLRKLFSLINGKTSFTMILIIMSVILSSVKEVAKLFLACSIAHLKQLNRFRIPAGILSYFIFSWAETLVVQSFTLIASLLPNAGEWINKFNAISDPGSFMQMQGLFNGVIGVGILYALLLIAGYSMGTVWILNHKLDLD</sequence>
<feature type="transmembrane region" description="Helical" evidence="1">
    <location>
        <begin position="20"/>
        <end position="36"/>
    </location>
</feature>
<comment type="caution">
    <text evidence="2">The sequence shown here is derived from an EMBL/GenBank/DDBJ whole genome shotgun (WGS) entry which is preliminary data.</text>
</comment>
<feature type="transmembrane region" description="Helical" evidence="1">
    <location>
        <begin position="104"/>
        <end position="125"/>
    </location>
</feature>
<gene>
    <name evidence="2" type="ORF">KCX82_05915</name>
</gene>
<evidence type="ECO:0000313" key="2">
    <source>
        <dbReference type="EMBL" id="MBR0597398.1"/>
    </source>
</evidence>
<dbReference type="Proteomes" id="UP000675664">
    <property type="component" value="Unassembled WGS sequence"/>
</dbReference>
<proteinExistence type="predicted"/>
<name>A0A8J8B0A9_9FIRM</name>
<keyword evidence="1" id="KW-1133">Transmembrane helix</keyword>
<feature type="transmembrane region" description="Helical" evidence="1">
    <location>
        <begin position="188"/>
        <end position="215"/>
    </location>
</feature>
<dbReference type="AlphaFoldDB" id="A0A8J8B0A9"/>
<keyword evidence="3" id="KW-1185">Reference proteome</keyword>
<keyword evidence="1" id="KW-0812">Transmembrane</keyword>
<evidence type="ECO:0000313" key="3">
    <source>
        <dbReference type="Proteomes" id="UP000675664"/>
    </source>
</evidence>
<accession>A0A8J8B0A9</accession>
<evidence type="ECO:0000256" key="1">
    <source>
        <dbReference type="SAM" id="Phobius"/>
    </source>
</evidence>
<dbReference type="RefSeq" id="WP_227017532.1">
    <property type="nucleotide sequence ID" value="NZ_JAGSND010000003.1"/>
</dbReference>
<protein>
    <submittedName>
        <fullName evidence="2">Uncharacterized protein</fullName>
    </submittedName>
</protein>
<feature type="transmembrane region" description="Helical" evidence="1">
    <location>
        <begin position="137"/>
        <end position="158"/>
    </location>
</feature>
<dbReference type="EMBL" id="JAGSND010000003">
    <property type="protein sequence ID" value="MBR0597398.1"/>
    <property type="molecule type" value="Genomic_DNA"/>
</dbReference>
<feature type="transmembrane region" description="Helical" evidence="1">
    <location>
        <begin position="42"/>
        <end position="67"/>
    </location>
</feature>
<organism evidence="2 3">
    <name type="scientific">Sinanaerobacter chloroacetimidivorans</name>
    <dbReference type="NCBI Taxonomy" id="2818044"/>
    <lineage>
        <taxon>Bacteria</taxon>
        <taxon>Bacillati</taxon>
        <taxon>Bacillota</taxon>
        <taxon>Clostridia</taxon>
        <taxon>Peptostreptococcales</taxon>
        <taxon>Anaerovoracaceae</taxon>
        <taxon>Sinanaerobacter</taxon>
    </lineage>
</organism>